<dbReference type="SUPFAM" id="SSF49265">
    <property type="entry name" value="Fibronectin type III"/>
    <property type="match status" value="1"/>
</dbReference>
<dbReference type="Gene3D" id="2.60.40.10">
    <property type="entry name" value="Immunoglobulins"/>
    <property type="match status" value="2"/>
</dbReference>
<dbReference type="STRING" id="1227739.Hsw_1192"/>
<dbReference type="InterPro" id="IPR036116">
    <property type="entry name" value="FN3_sf"/>
</dbReference>
<dbReference type="OrthoDB" id="1123245at2"/>
<reference evidence="1 2" key="1">
    <citation type="submission" date="2014-01" db="EMBL/GenBank/DDBJ databases">
        <title>Complete genome sequence of ionizing-radiation resistance bacterium Hymenobacter swuensis DY53.</title>
        <authorList>
            <person name="Jung J.-H."/>
            <person name="Jeong S.-W."/>
            <person name="Joe M.-H."/>
            <person name="Cho y.-j."/>
            <person name="Kim M.-K."/>
            <person name="Lim S.-Y."/>
        </authorList>
    </citation>
    <scope>NUCLEOTIDE SEQUENCE [LARGE SCALE GENOMIC DNA]</scope>
    <source>
        <strain evidence="1 2">DY53</strain>
    </source>
</reference>
<evidence type="ECO:0000313" key="2">
    <source>
        <dbReference type="Proteomes" id="UP000019423"/>
    </source>
</evidence>
<dbReference type="InterPro" id="IPR013783">
    <property type="entry name" value="Ig-like_fold"/>
</dbReference>
<accession>W8EYE0</accession>
<name>W8EYE0_9BACT</name>
<gene>
    <name evidence="1" type="ORF">Hsw_1192</name>
</gene>
<dbReference type="PATRIC" id="fig|1227739.3.peg.1434"/>
<dbReference type="InterPro" id="IPR026341">
    <property type="entry name" value="T9SS_type_B"/>
</dbReference>
<proteinExistence type="predicted"/>
<protein>
    <recommendedName>
        <fullName evidence="3">Fibronectin type-III domain-containing protein</fullName>
    </recommendedName>
</protein>
<dbReference type="EMBL" id="CP007145">
    <property type="protein sequence ID" value="AHJ96787.1"/>
    <property type="molecule type" value="Genomic_DNA"/>
</dbReference>
<dbReference type="Proteomes" id="UP000019423">
    <property type="component" value="Chromosome"/>
</dbReference>
<keyword evidence="2" id="KW-1185">Reference proteome</keyword>
<evidence type="ECO:0000313" key="1">
    <source>
        <dbReference type="EMBL" id="AHJ96787.1"/>
    </source>
</evidence>
<dbReference type="eggNOG" id="COG1361">
    <property type="taxonomic scope" value="Bacteria"/>
</dbReference>
<dbReference type="HOGENOM" id="CLU_015017_0_0_10"/>
<dbReference type="NCBIfam" id="TIGR04131">
    <property type="entry name" value="Bac_Flav_CTERM"/>
    <property type="match status" value="1"/>
</dbReference>
<organism evidence="1 2">
    <name type="scientific">Hymenobacter swuensis DY53</name>
    <dbReference type="NCBI Taxonomy" id="1227739"/>
    <lineage>
        <taxon>Bacteria</taxon>
        <taxon>Pseudomonadati</taxon>
        <taxon>Bacteroidota</taxon>
        <taxon>Cytophagia</taxon>
        <taxon>Cytophagales</taxon>
        <taxon>Hymenobacteraceae</taxon>
        <taxon>Hymenobacter</taxon>
    </lineage>
</organism>
<dbReference type="KEGG" id="hsw:Hsw_1192"/>
<dbReference type="AlphaFoldDB" id="W8EYE0"/>
<sequence length="954" mass="103617">MNHVVHNRPVRLWLAGLLLLVVWLSSWSTAQATHLRAGDIQAKTDTTAARNPRRIFFKLVLYTDASAPNAVDEPFVTIFFGDRTCTGERAVPRVKKELISPDYYRNVYYFEHTYNSPGTYKVMYLSENRVAGVVNMVNSVNQSFFISTTVTIDPFLTNTSPVLKAPAIDKAAIRQVFLHNPAAFDADGDSLAYELQPSQQAGTVASALNNCTPVPSTVGGFRYPNDPALGGSPVQVAYSGPPVGRPGEAAIFEQDARTGQIVWNSPAIQGDYNVAFVVREYRRTPGEKARLIGEVVRDMQITVRATNNLRPTIMVPADICVIANTPVPNGIITATDPDNNPITLEAFGGMLPTPGSFVQTATGPPTARGVFQWTPTCANIRTDPYPVLFKATDRPVAGQTPLIDERTWLITVIGPAPQNLRATLQGSTSRLDWDSYSCQNPGAQILIFRRENSYNFIPGPCETGLPAAAGYTQVGSVSAGTRTFLDDNNGRGLDRGKTYCYRIYVQFAAPGGGASIASNEACVTLNGRAARLTNVTVDRTDPANGQITVRWTKPTSSVGFGTPRGYRLYRAPSLNPVAADFAQVYTTTNLDDTTFVNTGLNTTANTYSYRLEFYNTAVAGAAETVETAGPASSVRVAGTPNPLANTITVAWTYRVPWDNSKRPTTVYRREPGGAFRPVAKVTGTATGGTYTDAGSSTAPLVKGRTYCYYVKTNGTYDSTLPDSLINLSQEQCVDLRAIPCTPVLTLKPTNCDSLASRLFDLPTTPLSGQVYTNSLSWTLSNLPNADCSRNIVSYIIFYAATDAEPLQELTRVPGSQTTYLHQGLTSAQGCYAVQAVDANGAVSALSNKECKDNCLLFLLPNIFTPNGDGKNDTFRPKVFSPITRTSVKIFNRWGVKVYESDKDPLINWTGGGSGTESGSNAKVSDGMYFYQAEVEFQDTNRTKRTFKGWVQVNH</sequence>
<dbReference type="Pfam" id="PF13585">
    <property type="entry name" value="CHU_C"/>
    <property type="match status" value="1"/>
</dbReference>
<evidence type="ECO:0008006" key="3">
    <source>
        <dbReference type="Google" id="ProtNLM"/>
    </source>
</evidence>